<keyword evidence="4 9" id="KW-0694">RNA-binding</keyword>
<dbReference type="GO" id="GO:0019843">
    <property type="term" value="F:rRNA binding"/>
    <property type="evidence" value="ECO:0007669"/>
    <property type="project" value="InterPro"/>
</dbReference>
<evidence type="ECO:0000256" key="8">
    <source>
        <dbReference type="ARBA" id="ARBA00072223"/>
    </source>
</evidence>
<keyword evidence="5" id="KW-0539">Nucleus</keyword>
<dbReference type="AlphaFoldDB" id="A0AA36BRC7"/>
<dbReference type="Pfam" id="PF01479">
    <property type="entry name" value="S4"/>
    <property type="match status" value="1"/>
</dbReference>
<dbReference type="GO" id="GO:0030515">
    <property type="term" value="F:snoRNA binding"/>
    <property type="evidence" value="ECO:0007669"/>
    <property type="project" value="TreeGrafter"/>
</dbReference>
<evidence type="ECO:0000259" key="10">
    <source>
        <dbReference type="Pfam" id="PF01479"/>
    </source>
</evidence>
<gene>
    <name evidence="11" type="ORF">OCTVUL_1B012152</name>
</gene>
<evidence type="ECO:0000256" key="6">
    <source>
        <dbReference type="ARBA" id="ARBA00023274"/>
    </source>
</evidence>
<dbReference type="Gene3D" id="3.10.290.10">
    <property type="entry name" value="RNA-binding S4 domain"/>
    <property type="match status" value="1"/>
</dbReference>
<evidence type="ECO:0000313" key="11">
    <source>
        <dbReference type="EMBL" id="CAI9738492.1"/>
    </source>
</evidence>
<dbReference type="PANTHER" id="PTHR11831:SF1">
    <property type="entry name" value="U3 SMALL NUCLEOLAR RIBONUCLEOPROTEIN PROTEIN IMP3"/>
    <property type="match status" value="1"/>
</dbReference>
<keyword evidence="6" id="KW-0687">Ribonucleoprotein</keyword>
<feature type="domain" description="RNA-binding S4" evidence="10">
    <location>
        <begin position="31"/>
        <end position="77"/>
    </location>
</feature>
<evidence type="ECO:0000256" key="3">
    <source>
        <dbReference type="ARBA" id="ARBA00022517"/>
    </source>
</evidence>
<evidence type="ECO:0000256" key="2">
    <source>
        <dbReference type="ARBA" id="ARBA00007465"/>
    </source>
</evidence>
<dbReference type="PANTHER" id="PTHR11831">
    <property type="entry name" value="30S 40S RIBOSOMAL PROTEIN"/>
    <property type="match status" value="1"/>
</dbReference>
<evidence type="ECO:0000256" key="5">
    <source>
        <dbReference type="ARBA" id="ARBA00023242"/>
    </source>
</evidence>
<sequence>MSDIIYCLGFISSKLSLELANKVSASSFCRRRLPVMMVRCQMAENLKTATKFVEQGHIRVGPEVIKDPAFLLTRNMEDFLTWTDTSKIRKQVLEYNNLRDDFDTM</sequence>
<dbReference type="SUPFAM" id="SSF55174">
    <property type="entry name" value="Alpha-L RNA-binding motif"/>
    <property type="match status" value="1"/>
</dbReference>
<dbReference type="InterPro" id="IPR036986">
    <property type="entry name" value="S4_RNA-bd_sf"/>
</dbReference>
<dbReference type="EMBL" id="OX597834">
    <property type="protein sequence ID" value="CAI9738492.1"/>
    <property type="molecule type" value="Genomic_DNA"/>
</dbReference>
<dbReference type="GO" id="GO:0034457">
    <property type="term" value="C:Mpp10 complex"/>
    <property type="evidence" value="ECO:0007669"/>
    <property type="project" value="TreeGrafter"/>
</dbReference>
<dbReference type="GO" id="GO:0042274">
    <property type="term" value="P:ribosomal small subunit biogenesis"/>
    <property type="evidence" value="ECO:0007669"/>
    <property type="project" value="TreeGrafter"/>
</dbReference>
<evidence type="ECO:0000256" key="9">
    <source>
        <dbReference type="PROSITE-ProRule" id="PRU00182"/>
    </source>
</evidence>
<dbReference type="PROSITE" id="PS50889">
    <property type="entry name" value="S4"/>
    <property type="match status" value="1"/>
</dbReference>
<evidence type="ECO:0000313" key="12">
    <source>
        <dbReference type="Proteomes" id="UP001162480"/>
    </source>
</evidence>
<reference evidence="11" key="1">
    <citation type="submission" date="2023-08" db="EMBL/GenBank/DDBJ databases">
        <authorList>
            <person name="Alioto T."/>
            <person name="Alioto T."/>
            <person name="Gomez Garrido J."/>
        </authorList>
    </citation>
    <scope>NUCLEOTIDE SEQUENCE</scope>
</reference>
<protein>
    <recommendedName>
        <fullName evidence="7">U3 small nucleolar ribonucleoprotein protein IMP3</fullName>
    </recommendedName>
    <alternativeName>
        <fullName evidence="8">U3 small nucleolar ribonucleoprotein protein imp3</fullName>
    </alternativeName>
</protein>
<dbReference type="GO" id="GO:0032040">
    <property type="term" value="C:small-subunit processome"/>
    <property type="evidence" value="ECO:0007669"/>
    <property type="project" value="TreeGrafter"/>
</dbReference>
<dbReference type="GO" id="GO:0006364">
    <property type="term" value="P:rRNA processing"/>
    <property type="evidence" value="ECO:0007669"/>
    <property type="project" value="TreeGrafter"/>
</dbReference>
<organism evidence="11 12">
    <name type="scientific">Octopus vulgaris</name>
    <name type="common">Common octopus</name>
    <dbReference type="NCBI Taxonomy" id="6645"/>
    <lineage>
        <taxon>Eukaryota</taxon>
        <taxon>Metazoa</taxon>
        <taxon>Spiralia</taxon>
        <taxon>Lophotrochozoa</taxon>
        <taxon>Mollusca</taxon>
        <taxon>Cephalopoda</taxon>
        <taxon>Coleoidea</taxon>
        <taxon>Octopodiformes</taxon>
        <taxon>Octopoda</taxon>
        <taxon>Incirrata</taxon>
        <taxon>Octopodidae</taxon>
        <taxon>Octopus</taxon>
    </lineage>
</organism>
<dbReference type="CDD" id="cd00165">
    <property type="entry name" value="S4"/>
    <property type="match status" value="1"/>
</dbReference>
<comment type="similarity">
    <text evidence="2">Belongs to the universal ribosomal protein uS4 family.</text>
</comment>
<evidence type="ECO:0000256" key="7">
    <source>
        <dbReference type="ARBA" id="ARBA00069727"/>
    </source>
</evidence>
<dbReference type="InterPro" id="IPR022801">
    <property type="entry name" value="Ribosomal_uS4"/>
</dbReference>
<accession>A0AA36BRC7</accession>
<keyword evidence="3" id="KW-0690">Ribosome biogenesis</keyword>
<dbReference type="FunFam" id="3.10.290.10:FF:000006">
    <property type="entry name" value="U3 small nucleolar ribonucleoprotein IMP3"/>
    <property type="match status" value="1"/>
</dbReference>
<evidence type="ECO:0000256" key="1">
    <source>
        <dbReference type="ARBA" id="ARBA00004604"/>
    </source>
</evidence>
<dbReference type="InterPro" id="IPR002942">
    <property type="entry name" value="S4_RNA-bd"/>
</dbReference>
<evidence type="ECO:0000256" key="4">
    <source>
        <dbReference type="ARBA" id="ARBA00022884"/>
    </source>
</evidence>
<keyword evidence="12" id="KW-1185">Reference proteome</keyword>
<dbReference type="Proteomes" id="UP001162480">
    <property type="component" value="Chromosome 21"/>
</dbReference>
<proteinExistence type="inferred from homology"/>
<name>A0AA36BRC7_OCTVU</name>
<comment type="subcellular location">
    <subcellularLocation>
        <location evidence="1">Nucleus</location>
        <location evidence="1">Nucleolus</location>
    </subcellularLocation>
</comment>